<reference evidence="4" key="1">
    <citation type="submission" date="2021-06" db="EMBL/GenBank/DDBJ databases">
        <authorList>
            <person name="Kallberg Y."/>
            <person name="Tangrot J."/>
            <person name="Rosling A."/>
        </authorList>
    </citation>
    <scope>NUCLEOTIDE SEQUENCE</scope>
    <source>
        <strain evidence="4">MA453B</strain>
    </source>
</reference>
<dbReference type="AlphaFoldDB" id="A0A9N9GAP0"/>
<sequence length="516" mass="59818">MSENNQCFRKKNTLDSQALQKKFKDFTRNTSCKVGDQALLPLVLKSSTSITCDTIVDQILRIQDSFKAAKGKMVNENDDVLFNLHPFKKKSIKKRNSLNTFSNTYFKSRTESMLVYEQQNNKFDNMNSVAKILEDLNMLEKETNPDTKYWKRRMLCQLCNNKEEAKFCKQNIFTESYKRKLVVIAGATGDIGFNIAKAFLKYGYKKYAIKVIRHANSEYLEEKKLKRENRAKRLEEEGAGIEQVDYNKHDKLVEALAGVSFVVSALGIGSRKPCYNAQINPLKAVLEINERFEKNEKGIKRIERFVPSEFYADYTSIAKEDKEIITDKALWYVFEDKKDFYKALETRKFVKKTEIMYVAWLGFDTTTRDSNFYAERDKKVTLTSFADIGRCVVELLDNHKFVNKAIRVNGISLTLGDVRNKFVAIYKKFVADTEWSDMYHYDDITSLNAIDNEGIKVLQARNLDLGPGTLTEKELGFKLDNDLDRVIEIFIRTNSKEQLDLSHLHEFPELLSNLFI</sequence>
<dbReference type="PANTHER" id="PTHR47706">
    <property type="entry name" value="NMRA-LIKE FAMILY PROTEIN"/>
    <property type="match status" value="1"/>
</dbReference>
<dbReference type="SUPFAM" id="SSF51735">
    <property type="entry name" value="NAD(P)-binding Rossmann-fold domains"/>
    <property type="match status" value="1"/>
</dbReference>
<dbReference type="InterPro" id="IPR036291">
    <property type="entry name" value="NAD(P)-bd_dom_sf"/>
</dbReference>
<evidence type="ECO:0000256" key="2">
    <source>
        <dbReference type="ARBA" id="ARBA00023002"/>
    </source>
</evidence>
<organism evidence="4 5">
    <name type="scientific">Dentiscutata erythropus</name>
    <dbReference type="NCBI Taxonomy" id="1348616"/>
    <lineage>
        <taxon>Eukaryota</taxon>
        <taxon>Fungi</taxon>
        <taxon>Fungi incertae sedis</taxon>
        <taxon>Mucoromycota</taxon>
        <taxon>Glomeromycotina</taxon>
        <taxon>Glomeromycetes</taxon>
        <taxon>Diversisporales</taxon>
        <taxon>Gigasporaceae</taxon>
        <taxon>Dentiscutata</taxon>
    </lineage>
</organism>
<dbReference type="PANTHER" id="PTHR47706:SF9">
    <property type="entry name" value="NMRA-LIKE DOMAIN-CONTAINING PROTEIN-RELATED"/>
    <property type="match status" value="1"/>
</dbReference>
<dbReference type="Proteomes" id="UP000789405">
    <property type="component" value="Unassembled WGS sequence"/>
</dbReference>
<keyword evidence="1" id="KW-0521">NADP</keyword>
<accession>A0A9N9GAP0</accession>
<dbReference type="OrthoDB" id="419598at2759"/>
<comment type="caution">
    <text evidence="4">The sequence shown here is derived from an EMBL/GenBank/DDBJ whole genome shotgun (WGS) entry which is preliminary data.</text>
</comment>
<dbReference type="InterPro" id="IPR008030">
    <property type="entry name" value="NmrA-like"/>
</dbReference>
<dbReference type="Pfam" id="PF05368">
    <property type="entry name" value="NmrA"/>
    <property type="match status" value="1"/>
</dbReference>
<proteinExistence type="predicted"/>
<dbReference type="InterPro" id="IPR051609">
    <property type="entry name" value="NmrA/Isoflavone_reductase-like"/>
</dbReference>
<dbReference type="EMBL" id="CAJVPY010003623">
    <property type="protein sequence ID" value="CAG8596822.1"/>
    <property type="molecule type" value="Genomic_DNA"/>
</dbReference>
<feature type="domain" description="NmrA-like" evidence="3">
    <location>
        <begin position="179"/>
        <end position="314"/>
    </location>
</feature>
<name>A0A9N9GAP0_9GLOM</name>
<keyword evidence="5" id="KW-1185">Reference proteome</keyword>
<dbReference type="GO" id="GO:0016491">
    <property type="term" value="F:oxidoreductase activity"/>
    <property type="evidence" value="ECO:0007669"/>
    <property type="project" value="UniProtKB-KW"/>
</dbReference>
<dbReference type="Gene3D" id="3.40.50.720">
    <property type="entry name" value="NAD(P)-binding Rossmann-like Domain"/>
    <property type="match status" value="1"/>
</dbReference>
<evidence type="ECO:0000256" key="1">
    <source>
        <dbReference type="ARBA" id="ARBA00022857"/>
    </source>
</evidence>
<evidence type="ECO:0000313" key="5">
    <source>
        <dbReference type="Proteomes" id="UP000789405"/>
    </source>
</evidence>
<keyword evidence="2" id="KW-0560">Oxidoreductase</keyword>
<evidence type="ECO:0000313" key="4">
    <source>
        <dbReference type="EMBL" id="CAG8596822.1"/>
    </source>
</evidence>
<evidence type="ECO:0000259" key="3">
    <source>
        <dbReference type="Pfam" id="PF05368"/>
    </source>
</evidence>
<protein>
    <submittedName>
        <fullName evidence="4">20918_t:CDS:1</fullName>
    </submittedName>
</protein>
<gene>
    <name evidence="4" type="ORF">DERYTH_LOCUS7437</name>
</gene>